<protein>
    <submittedName>
        <fullName evidence="2">Late competence development ComFB family protein</fullName>
    </submittedName>
</protein>
<reference evidence="2" key="1">
    <citation type="journal article" date="2015" name="ISME J.">
        <title>Draft Genome Sequence of Streptomyces incarnatus NRRL8089, which Produces the Nucleoside Antibiotic Sinefungin.</title>
        <authorList>
            <person name="Oshima K."/>
            <person name="Hattori M."/>
            <person name="Shimizu H."/>
            <person name="Fukuda K."/>
            <person name="Nemoto M."/>
            <person name="Inagaki K."/>
            <person name="Tamura T."/>
        </authorList>
    </citation>
    <scope>NUCLEOTIDE SEQUENCE</scope>
    <source>
        <strain evidence="2">FACHB-1277</strain>
    </source>
</reference>
<evidence type="ECO:0000313" key="3">
    <source>
        <dbReference type="Proteomes" id="UP000631421"/>
    </source>
</evidence>
<organism evidence="2 3">
    <name type="scientific">Pseudanabaena cinerea FACHB-1277</name>
    <dbReference type="NCBI Taxonomy" id="2949581"/>
    <lineage>
        <taxon>Bacteria</taxon>
        <taxon>Bacillati</taxon>
        <taxon>Cyanobacteriota</taxon>
        <taxon>Cyanophyceae</taxon>
        <taxon>Pseudanabaenales</taxon>
        <taxon>Pseudanabaenaceae</taxon>
        <taxon>Pseudanabaena</taxon>
        <taxon>Pseudanabaena cinerea</taxon>
    </lineage>
</organism>
<keyword evidence="3" id="KW-1185">Reference proteome</keyword>
<sequence length="355" mass="39966">MQSCKNAIEELVIDEIELQISHLPEYRRSQMNLSEVAAYALNRLPPMYATSKAGWLRQRKKAAIEMRMQIESAVRRALVGVKPDALRDSSPLPYQEVASHARSLAALQQLLGAEHASWQDIPNALENALTTVKLKGAVSNTYKVVGSPNARQKAGKESSEQGRSESGRTEISWKGRSVKSSAAPDLDPKKSQDFHTYMVDVNYQFSNVLEKLVLSLAYHQIQKLHPAIADTVDLGETTAYVLNRLPPMYATTEKGYKALRLRAREVYGKEVVAVLKQAIAVCVDSPSIERAPLPLARFEAELEDALDQVNWILYRDDINWRNAPFIIEECLFKAVDSDLVWRKRSDHNYPNVHPN</sequence>
<dbReference type="EMBL" id="JACJPY010000004">
    <property type="protein sequence ID" value="MBD2148981.1"/>
    <property type="molecule type" value="Genomic_DNA"/>
</dbReference>
<dbReference type="InterPro" id="IPR019657">
    <property type="entry name" value="ComFB"/>
</dbReference>
<feature type="region of interest" description="Disordered" evidence="1">
    <location>
        <begin position="145"/>
        <end position="189"/>
    </location>
</feature>
<evidence type="ECO:0000313" key="2">
    <source>
        <dbReference type="EMBL" id="MBD2148981.1"/>
    </source>
</evidence>
<name>A0A926UQI7_9CYAN</name>
<comment type="caution">
    <text evidence="2">The sequence shown here is derived from an EMBL/GenBank/DDBJ whole genome shotgun (WGS) entry which is preliminary data.</text>
</comment>
<dbReference type="Pfam" id="PF10719">
    <property type="entry name" value="ComFB"/>
    <property type="match status" value="2"/>
</dbReference>
<dbReference type="RefSeq" id="WP_190349321.1">
    <property type="nucleotide sequence ID" value="NZ_JACJPY010000004.1"/>
</dbReference>
<proteinExistence type="predicted"/>
<gene>
    <name evidence="2" type="ORF">H6F44_02395</name>
</gene>
<accession>A0A926UQI7</accession>
<dbReference type="AlphaFoldDB" id="A0A926UQI7"/>
<reference evidence="2" key="2">
    <citation type="submission" date="2020-08" db="EMBL/GenBank/DDBJ databases">
        <authorList>
            <person name="Chen M."/>
            <person name="Teng W."/>
            <person name="Zhao L."/>
            <person name="Hu C."/>
            <person name="Zhou Y."/>
            <person name="Han B."/>
            <person name="Song L."/>
            <person name="Shu W."/>
        </authorList>
    </citation>
    <scope>NUCLEOTIDE SEQUENCE</scope>
    <source>
        <strain evidence="2">FACHB-1277</strain>
    </source>
</reference>
<feature type="compositionally biased region" description="Basic and acidic residues" evidence="1">
    <location>
        <begin position="154"/>
        <end position="173"/>
    </location>
</feature>
<dbReference type="Proteomes" id="UP000631421">
    <property type="component" value="Unassembled WGS sequence"/>
</dbReference>
<evidence type="ECO:0000256" key="1">
    <source>
        <dbReference type="SAM" id="MobiDB-lite"/>
    </source>
</evidence>